<name>A0A6I2R1F5_FLAPL</name>
<dbReference type="EMBL" id="WKPR01000009">
    <property type="protein sequence ID" value="MSB19981.1"/>
    <property type="molecule type" value="Genomic_DNA"/>
</dbReference>
<protein>
    <recommendedName>
        <fullName evidence="2">TraC-like domain-containing protein</fullName>
    </recommendedName>
</protein>
<gene>
    <name evidence="3" type="ORF">GKE97_10685</name>
</gene>
<dbReference type="AlphaFoldDB" id="A0A6I2R1F5"/>
<feature type="domain" description="TraC-like" evidence="2">
    <location>
        <begin position="57"/>
        <end position="164"/>
    </location>
</feature>
<comment type="caution">
    <text evidence="3">The sequence shown here is derived from an EMBL/GenBank/DDBJ whole genome shotgun (WGS) entry which is preliminary data.</text>
</comment>
<feature type="transmembrane region" description="Helical" evidence="1">
    <location>
        <begin position="6"/>
        <end position="24"/>
    </location>
</feature>
<keyword evidence="1" id="KW-0472">Membrane</keyword>
<keyword evidence="1" id="KW-1133">Transmembrane helix</keyword>
<evidence type="ECO:0000313" key="3">
    <source>
        <dbReference type="EMBL" id="MSB19981.1"/>
    </source>
</evidence>
<proteinExistence type="predicted"/>
<sequence>MPVLIILIMLVIVGAIGAGLFLMVKKLDPMQKDKSENSDLEIAQDFLPFDDIRNNMIVMPNHSYRAVIECSALNYDLKTEGERDQIEMSFQQFINSLSFPISIFLQTKEIDNTHRVESLRTEISKTLVEFPGMKNYADHFMADMENLNVRIGNNQQKKRYIVVPYDDAIGLDGLTDGEKAAYANKELLNRCNAVRSGLDAVGIITRTLSTAELIELVYSCYNREGFSYAEAIASNDAFALFVDGVEDKFRDLPRVGMLDLILGEAINKLRAGNVDSEKNGQGAMQEMLLLQKEAQRRMEQIRMKYAGYFTDGGDL</sequence>
<evidence type="ECO:0000313" key="4">
    <source>
        <dbReference type="Proteomes" id="UP000434475"/>
    </source>
</evidence>
<dbReference type="InterPro" id="IPR058596">
    <property type="entry name" value="TraC-like_dom"/>
</dbReference>
<accession>A0A6I2R1F5</accession>
<keyword evidence="1" id="KW-0812">Transmembrane</keyword>
<organism evidence="3 4">
    <name type="scientific">Flavonifractor plautii</name>
    <name type="common">Fusobacterium plautii</name>
    <dbReference type="NCBI Taxonomy" id="292800"/>
    <lineage>
        <taxon>Bacteria</taxon>
        <taxon>Bacillati</taxon>
        <taxon>Bacillota</taxon>
        <taxon>Clostridia</taxon>
        <taxon>Eubacteriales</taxon>
        <taxon>Oscillospiraceae</taxon>
        <taxon>Flavonifractor</taxon>
    </lineage>
</organism>
<evidence type="ECO:0000256" key="1">
    <source>
        <dbReference type="SAM" id="Phobius"/>
    </source>
</evidence>
<dbReference type="RefSeq" id="WP_108981776.1">
    <property type="nucleotide sequence ID" value="NZ_JAQLWY010000020.1"/>
</dbReference>
<dbReference type="Proteomes" id="UP000434475">
    <property type="component" value="Unassembled WGS sequence"/>
</dbReference>
<reference evidence="3 4" key="1">
    <citation type="journal article" date="2019" name="Nat. Med.">
        <title>A library of human gut bacterial isolates paired with longitudinal multiomics data enables mechanistic microbiome research.</title>
        <authorList>
            <person name="Poyet M."/>
            <person name="Groussin M."/>
            <person name="Gibbons S.M."/>
            <person name="Avila-Pacheco J."/>
            <person name="Jiang X."/>
            <person name="Kearney S.M."/>
            <person name="Perrotta A.R."/>
            <person name="Berdy B."/>
            <person name="Zhao S."/>
            <person name="Lieberman T.D."/>
            <person name="Swanson P.K."/>
            <person name="Smith M."/>
            <person name="Roesemann S."/>
            <person name="Alexander J.E."/>
            <person name="Rich S.A."/>
            <person name="Livny J."/>
            <person name="Vlamakis H."/>
            <person name="Clish C."/>
            <person name="Bullock K."/>
            <person name="Deik A."/>
            <person name="Scott J."/>
            <person name="Pierce K.A."/>
            <person name="Xavier R.J."/>
            <person name="Alm E.J."/>
        </authorList>
    </citation>
    <scope>NUCLEOTIDE SEQUENCE [LARGE SCALE GENOMIC DNA]</scope>
    <source>
        <strain evidence="3 4">BIOML-A2</strain>
    </source>
</reference>
<evidence type="ECO:0000259" key="2">
    <source>
        <dbReference type="Pfam" id="PF26593"/>
    </source>
</evidence>
<dbReference type="Pfam" id="PF26593">
    <property type="entry name" value="TraC-like"/>
    <property type="match status" value="1"/>
</dbReference>